<comment type="caution">
    <text evidence="1">The sequence shown here is derived from an EMBL/GenBank/DDBJ whole genome shotgun (WGS) entry which is preliminary data.</text>
</comment>
<dbReference type="Proteomes" id="UP001143856">
    <property type="component" value="Unassembled WGS sequence"/>
</dbReference>
<accession>A0ACC1NXJ8</accession>
<reference evidence="1" key="1">
    <citation type="submission" date="2022-10" db="EMBL/GenBank/DDBJ databases">
        <title>Genome Sequence of Xylaria curta.</title>
        <authorList>
            <person name="Buettner E."/>
        </authorList>
    </citation>
    <scope>NUCLEOTIDE SEQUENCE</scope>
    <source>
        <strain evidence="1">Babe10</strain>
    </source>
</reference>
<dbReference type="EMBL" id="JAPDGR010001334">
    <property type="protein sequence ID" value="KAJ2984005.1"/>
    <property type="molecule type" value="Genomic_DNA"/>
</dbReference>
<keyword evidence="2" id="KW-1185">Reference proteome</keyword>
<name>A0ACC1NXJ8_9PEZI</name>
<sequence>MDWSETSPGVFEKEFGGAEKVYNHISKSFKALGREQWGLYCVCTVEVGQSLAQDIEASLQTSWLALRQKFPSLSVVPDGLGKRFNVTHALTDDDWITKTFFVEHDTGPDDILASYPLRDLPSLYFFPNLSQIMVLASHWRIDGIGICMLIDCFFTLLETGVSRSLAEPCHADLNRISPSMEDALGALATHELNPELEAFARKYIEDHHRNAVHNGGLPYHGDATSPPGNPARTGVSFTPASTAALVSACKQRSISVTSAVHAALAETVFALSPDSPEQYTAVISANMRDYMAPPYNSKDHTVQTYVTGITPTVARGSPFQARAQELTTFYRNWYSENFVRVLRLIYQYHSEALFKPKPRGEIVPPPKPPSNVLLSSLGVVDKVLASQHGEGARVVKVKDFRFGVSMMTRQMLLYVWTFGGKLNFSVNYNDGYHDVQDVRKILEFVGDVLGKELEIDLVLDDQ</sequence>
<evidence type="ECO:0000313" key="2">
    <source>
        <dbReference type="Proteomes" id="UP001143856"/>
    </source>
</evidence>
<evidence type="ECO:0000313" key="1">
    <source>
        <dbReference type="EMBL" id="KAJ2984005.1"/>
    </source>
</evidence>
<organism evidence="1 2">
    <name type="scientific">Xylaria curta</name>
    <dbReference type="NCBI Taxonomy" id="42375"/>
    <lineage>
        <taxon>Eukaryota</taxon>
        <taxon>Fungi</taxon>
        <taxon>Dikarya</taxon>
        <taxon>Ascomycota</taxon>
        <taxon>Pezizomycotina</taxon>
        <taxon>Sordariomycetes</taxon>
        <taxon>Xylariomycetidae</taxon>
        <taxon>Xylariales</taxon>
        <taxon>Xylariaceae</taxon>
        <taxon>Xylaria</taxon>
    </lineage>
</organism>
<proteinExistence type="predicted"/>
<gene>
    <name evidence="1" type="ORF">NUW58_g6152</name>
</gene>
<protein>
    <submittedName>
        <fullName evidence="1">Uncharacterized protein</fullName>
    </submittedName>
</protein>